<reference evidence="1 2" key="1">
    <citation type="submission" date="2024-01" db="EMBL/GenBank/DDBJ databases">
        <title>Complete genome of Cladobotryum mycophilum ATHUM6906.</title>
        <authorList>
            <person name="Christinaki A.C."/>
            <person name="Myridakis A.I."/>
            <person name="Kouvelis V.N."/>
        </authorList>
    </citation>
    <scope>NUCLEOTIDE SEQUENCE [LARGE SCALE GENOMIC DNA]</scope>
    <source>
        <strain evidence="1 2">ATHUM6906</strain>
    </source>
</reference>
<evidence type="ECO:0000313" key="1">
    <source>
        <dbReference type="EMBL" id="KAK5991861.1"/>
    </source>
</evidence>
<accession>A0ABR0SJ39</accession>
<organism evidence="1 2">
    <name type="scientific">Cladobotryum mycophilum</name>
    <dbReference type="NCBI Taxonomy" id="491253"/>
    <lineage>
        <taxon>Eukaryota</taxon>
        <taxon>Fungi</taxon>
        <taxon>Dikarya</taxon>
        <taxon>Ascomycota</taxon>
        <taxon>Pezizomycotina</taxon>
        <taxon>Sordariomycetes</taxon>
        <taxon>Hypocreomycetidae</taxon>
        <taxon>Hypocreales</taxon>
        <taxon>Hypocreaceae</taxon>
        <taxon>Cladobotryum</taxon>
    </lineage>
</organism>
<gene>
    <name evidence="1" type="ORF">PT974_05247</name>
</gene>
<proteinExistence type="predicted"/>
<keyword evidence="2" id="KW-1185">Reference proteome</keyword>
<comment type="caution">
    <text evidence="1">The sequence shown here is derived from an EMBL/GenBank/DDBJ whole genome shotgun (WGS) entry which is preliminary data.</text>
</comment>
<evidence type="ECO:0000313" key="2">
    <source>
        <dbReference type="Proteomes" id="UP001338125"/>
    </source>
</evidence>
<dbReference type="EMBL" id="JAVFKD010000012">
    <property type="protein sequence ID" value="KAK5991861.1"/>
    <property type="molecule type" value="Genomic_DNA"/>
</dbReference>
<protein>
    <submittedName>
        <fullName evidence="1">Uncharacterized protein</fullName>
    </submittedName>
</protein>
<name>A0ABR0SJ39_9HYPO</name>
<dbReference type="Proteomes" id="UP001338125">
    <property type="component" value="Unassembled WGS sequence"/>
</dbReference>
<sequence length="161" mass="17368">MLIEDSTSQSDSWMSSFMSNTESLGGPGEKSDISTFESSPIAALLSLCDAATIILLRLLFLVSDSAVRNTERIRRHAQSILSANSFINAGSGSAPDRGTTIMVLQLKTVSLWSPFLDQRETALGLLQGEKVQKGGFAEISAATPEYFSDVAAFVLQKYPLE</sequence>